<evidence type="ECO:0000313" key="3">
    <source>
        <dbReference type="Proteomes" id="UP000198885"/>
    </source>
</evidence>
<gene>
    <name evidence="2" type="ORF">SAMN04490244_101420</name>
</gene>
<keyword evidence="3" id="KW-1185">Reference proteome</keyword>
<dbReference type="AlphaFoldDB" id="A0A1H9Q1Z0"/>
<dbReference type="Proteomes" id="UP000198885">
    <property type="component" value="Unassembled WGS sequence"/>
</dbReference>
<dbReference type="InterPro" id="IPR008621">
    <property type="entry name" value="Cbb3-typ_cyt_oxidase_comp"/>
</dbReference>
<protein>
    <submittedName>
        <fullName evidence="2">Cytochrome c oxidase cbb3-type subunit 4</fullName>
    </submittedName>
</protein>
<dbReference type="STRING" id="641238.SAMN04490244_101420"/>
<evidence type="ECO:0000256" key="1">
    <source>
        <dbReference type="SAM" id="Phobius"/>
    </source>
</evidence>
<dbReference type="EMBL" id="FOGU01000001">
    <property type="protein sequence ID" value="SER53979.1"/>
    <property type="molecule type" value="Genomic_DNA"/>
</dbReference>
<keyword evidence="1" id="KW-0812">Transmembrane</keyword>
<dbReference type="CDD" id="cd01324">
    <property type="entry name" value="cbb3_Oxidase_CcoQ"/>
    <property type="match status" value="1"/>
</dbReference>
<reference evidence="2 3" key="1">
    <citation type="submission" date="2016-10" db="EMBL/GenBank/DDBJ databases">
        <authorList>
            <person name="de Groot N.N."/>
        </authorList>
    </citation>
    <scope>NUCLEOTIDE SEQUENCE [LARGE SCALE GENOMIC DNA]</scope>
    <source>
        <strain evidence="2 3">DSM 23042</strain>
    </source>
</reference>
<proteinExistence type="predicted"/>
<organism evidence="2 3">
    <name type="scientific">Tranquillimonas rosea</name>
    <dbReference type="NCBI Taxonomy" id="641238"/>
    <lineage>
        <taxon>Bacteria</taxon>
        <taxon>Pseudomonadati</taxon>
        <taxon>Pseudomonadota</taxon>
        <taxon>Alphaproteobacteria</taxon>
        <taxon>Rhodobacterales</taxon>
        <taxon>Roseobacteraceae</taxon>
        <taxon>Tranquillimonas</taxon>
    </lineage>
</organism>
<dbReference type="Pfam" id="PF05545">
    <property type="entry name" value="FixQ"/>
    <property type="match status" value="1"/>
</dbReference>
<keyword evidence="1" id="KW-0472">Membrane</keyword>
<sequence length="75" mass="8019">MDTYSILREIADSWVLLAMTTFFLGCCFWAFRPGSRPVHDEAAALAVKDDTAPALTGCGANCAGCTCRAGEETLK</sequence>
<keyword evidence="1" id="KW-1133">Transmembrane helix</keyword>
<evidence type="ECO:0000313" key="2">
    <source>
        <dbReference type="EMBL" id="SER53979.1"/>
    </source>
</evidence>
<dbReference type="OrthoDB" id="9801588at2"/>
<name>A0A1H9Q1Z0_9RHOB</name>
<feature type="transmembrane region" description="Helical" evidence="1">
    <location>
        <begin position="14"/>
        <end position="31"/>
    </location>
</feature>
<dbReference type="RefSeq" id="WP_092687584.1">
    <property type="nucleotide sequence ID" value="NZ_CBDDGO010000004.1"/>
</dbReference>
<accession>A0A1H9Q1Z0</accession>